<dbReference type="EMBL" id="PTIX01000016">
    <property type="protein sequence ID" value="PPK65040.1"/>
    <property type="molecule type" value="Genomic_DNA"/>
</dbReference>
<sequence>MDRFERDVLTMLCAGLPELRQECANLSADRKALLDRIEVEAASRRPVARLVSQLLECDPEDIVEARRGPATGLPGAGGGRADDEVFGCPDDSCNHRARTVPAGEPPRCALLGLRMRRL</sequence>
<dbReference type="AlphaFoldDB" id="A0A2S6GIL2"/>
<protein>
    <submittedName>
        <fullName evidence="1">Uncharacterized protein</fullName>
    </submittedName>
</protein>
<comment type="caution">
    <text evidence="1">The sequence shown here is derived from an EMBL/GenBank/DDBJ whole genome shotgun (WGS) entry which is preliminary data.</text>
</comment>
<keyword evidence="2" id="KW-1185">Reference proteome</keyword>
<evidence type="ECO:0000313" key="2">
    <source>
        <dbReference type="Proteomes" id="UP000239203"/>
    </source>
</evidence>
<accession>A0A2S6GIL2</accession>
<reference evidence="1 2" key="1">
    <citation type="submission" date="2018-02" db="EMBL/GenBank/DDBJ databases">
        <title>Genomic Encyclopedia of Archaeal and Bacterial Type Strains, Phase II (KMG-II): from individual species to whole genera.</title>
        <authorList>
            <person name="Goeker M."/>
        </authorList>
    </citation>
    <scope>NUCLEOTIDE SEQUENCE [LARGE SCALE GENOMIC DNA]</scope>
    <source>
        <strain evidence="1 2">YU 961-1</strain>
    </source>
</reference>
<name>A0A2S6GIL2_9PSEU</name>
<organism evidence="1 2">
    <name type="scientific">Actinokineospora auranticolor</name>
    <dbReference type="NCBI Taxonomy" id="155976"/>
    <lineage>
        <taxon>Bacteria</taxon>
        <taxon>Bacillati</taxon>
        <taxon>Actinomycetota</taxon>
        <taxon>Actinomycetes</taxon>
        <taxon>Pseudonocardiales</taxon>
        <taxon>Pseudonocardiaceae</taxon>
        <taxon>Actinokineospora</taxon>
    </lineage>
</organism>
<evidence type="ECO:0000313" key="1">
    <source>
        <dbReference type="EMBL" id="PPK65040.1"/>
    </source>
</evidence>
<dbReference type="RefSeq" id="WP_245931554.1">
    <property type="nucleotide sequence ID" value="NZ_CP154825.1"/>
</dbReference>
<proteinExistence type="predicted"/>
<dbReference type="Proteomes" id="UP000239203">
    <property type="component" value="Unassembled WGS sequence"/>
</dbReference>
<gene>
    <name evidence="1" type="ORF">CLV40_11683</name>
</gene>